<sequence>MSVTSEQSNEAMARFLVSRYERVIGEPILASETWLTGDMFEWIEMHDSDFFG</sequence>
<accession>A0A381NGZ3</accession>
<gene>
    <name evidence="1" type="ORF">METZ01_LOCUS6671</name>
</gene>
<proteinExistence type="predicted"/>
<organism evidence="1">
    <name type="scientific">marine metagenome</name>
    <dbReference type="NCBI Taxonomy" id="408172"/>
    <lineage>
        <taxon>unclassified sequences</taxon>
        <taxon>metagenomes</taxon>
        <taxon>ecological metagenomes</taxon>
    </lineage>
</organism>
<dbReference type="AlphaFoldDB" id="A0A381NGZ3"/>
<protein>
    <submittedName>
        <fullName evidence="1">Uncharacterized protein</fullName>
    </submittedName>
</protein>
<reference evidence="1" key="1">
    <citation type="submission" date="2018-05" db="EMBL/GenBank/DDBJ databases">
        <authorList>
            <person name="Lanie J.A."/>
            <person name="Ng W.-L."/>
            <person name="Kazmierczak K.M."/>
            <person name="Andrzejewski T.M."/>
            <person name="Davidsen T.M."/>
            <person name="Wayne K.J."/>
            <person name="Tettelin H."/>
            <person name="Glass J.I."/>
            <person name="Rusch D."/>
            <person name="Podicherti R."/>
            <person name="Tsui H.-C.T."/>
            <person name="Winkler M.E."/>
        </authorList>
    </citation>
    <scope>NUCLEOTIDE SEQUENCE</scope>
</reference>
<evidence type="ECO:0000313" key="1">
    <source>
        <dbReference type="EMBL" id="SUZ53817.1"/>
    </source>
</evidence>
<name>A0A381NGZ3_9ZZZZ</name>
<dbReference type="EMBL" id="UINC01000351">
    <property type="protein sequence ID" value="SUZ53817.1"/>
    <property type="molecule type" value="Genomic_DNA"/>
</dbReference>